<proteinExistence type="predicted"/>
<keyword evidence="2" id="KW-1185">Reference proteome</keyword>
<gene>
    <name evidence="1" type="ORF">LOK49_LG14G01578</name>
</gene>
<sequence length="132" mass="14321">MGVGGQFSFGDIGLVFVLQLADSVGQLGLDIMNMNRILDEKEKSIHVDRGVHTFGGSVVNNILENCNVIISTPQPLKKHLLQSRNSTSSNCSSLVQRVLNPIHIHCLGPLRLSILTLNNRAFVGGARYGLLT</sequence>
<dbReference type="EMBL" id="CM045772">
    <property type="protein sequence ID" value="KAI7984832.1"/>
    <property type="molecule type" value="Genomic_DNA"/>
</dbReference>
<reference evidence="1 2" key="1">
    <citation type="journal article" date="2022" name="Plant J.">
        <title>Chromosome-level genome of Camellia lanceoleosa provides a valuable resource for understanding genome evolution and self-incompatibility.</title>
        <authorList>
            <person name="Gong W."/>
            <person name="Xiao S."/>
            <person name="Wang L."/>
            <person name="Liao Z."/>
            <person name="Chang Y."/>
            <person name="Mo W."/>
            <person name="Hu G."/>
            <person name="Li W."/>
            <person name="Zhao G."/>
            <person name="Zhu H."/>
            <person name="Hu X."/>
            <person name="Ji K."/>
            <person name="Xiang X."/>
            <person name="Song Q."/>
            <person name="Yuan D."/>
            <person name="Jin S."/>
            <person name="Zhang L."/>
        </authorList>
    </citation>
    <scope>NUCLEOTIDE SEQUENCE [LARGE SCALE GENOMIC DNA]</scope>
    <source>
        <strain evidence="1">SQ_2022a</strain>
    </source>
</reference>
<evidence type="ECO:0000313" key="1">
    <source>
        <dbReference type="EMBL" id="KAI7984832.1"/>
    </source>
</evidence>
<evidence type="ECO:0000313" key="2">
    <source>
        <dbReference type="Proteomes" id="UP001060215"/>
    </source>
</evidence>
<protein>
    <submittedName>
        <fullName evidence="1">Uncharacterized protein</fullName>
    </submittedName>
</protein>
<accession>A0ACC0F903</accession>
<comment type="caution">
    <text evidence="1">The sequence shown here is derived from an EMBL/GenBank/DDBJ whole genome shotgun (WGS) entry which is preliminary data.</text>
</comment>
<organism evidence="1 2">
    <name type="scientific">Camellia lanceoleosa</name>
    <dbReference type="NCBI Taxonomy" id="1840588"/>
    <lineage>
        <taxon>Eukaryota</taxon>
        <taxon>Viridiplantae</taxon>
        <taxon>Streptophyta</taxon>
        <taxon>Embryophyta</taxon>
        <taxon>Tracheophyta</taxon>
        <taxon>Spermatophyta</taxon>
        <taxon>Magnoliopsida</taxon>
        <taxon>eudicotyledons</taxon>
        <taxon>Gunneridae</taxon>
        <taxon>Pentapetalae</taxon>
        <taxon>asterids</taxon>
        <taxon>Ericales</taxon>
        <taxon>Theaceae</taxon>
        <taxon>Camellia</taxon>
    </lineage>
</organism>
<name>A0ACC0F903_9ERIC</name>
<dbReference type="Proteomes" id="UP001060215">
    <property type="component" value="Chromosome 15"/>
</dbReference>